<keyword evidence="4" id="KW-1185">Reference proteome</keyword>
<feature type="chain" id="PRO_5047063891" evidence="1">
    <location>
        <begin position="27"/>
        <end position="175"/>
    </location>
</feature>
<evidence type="ECO:0000256" key="1">
    <source>
        <dbReference type="SAM" id="SignalP"/>
    </source>
</evidence>
<dbReference type="SUPFAM" id="SSF55797">
    <property type="entry name" value="PR-1-like"/>
    <property type="match status" value="1"/>
</dbReference>
<comment type="caution">
    <text evidence="3">The sequence shown here is derived from an EMBL/GenBank/DDBJ whole genome shotgun (WGS) entry which is preliminary data.</text>
</comment>
<keyword evidence="1" id="KW-0732">Signal</keyword>
<dbReference type="InterPro" id="IPR035940">
    <property type="entry name" value="CAP_sf"/>
</dbReference>
<name>A0ABU9CEW1_9BURK</name>
<evidence type="ECO:0000313" key="3">
    <source>
        <dbReference type="EMBL" id="MEK8049730.1"/>
    </source>
</evidence>
<reference evidence="3 4" key="1">
    <citation type="submission" date="2024-04" db="EMBL/GenBank/DDBJ databases">
        <title>Novel species of the genus Ideonella isolated from streams.</title>
        <authorList>
            <person name="Lu H."/>
        </authorList>
    </citation>
    <scope>NUCLEOTIDE SEQUENCE [LARGE SCALE GENOMIC DNA]</scope>
    <source>
        <strain evidence="3 4">DXS22W</strain>
    </source>
</reference>
<evidence type="ECO:0000259" key="2">
    <source>
        <dbReference type="Pfam" id="PF00188"/>
    </source>
</evidence>
<dbReference type="InterPro" id="IPR014044">
    <property type="entry name" value="CAP_dom"/>
</dbReference>
<sequence>MSHLGMLRAGALVAGLTAVAMPPAHAASPCPPVDLPQQALQAVNALRAQGARCAGRWLPEAPALLWSAAAAQAATVHAADMAGQATLAHRGSDGSQGGERLDRAGYVWSSWGENLGQGHRSVAALVAHWTASPGHCANLLNPRFTELGMACARSASGEPYWAMTLARPSSDRPSR</sequence>
<dbReference type="EMBL" id="JBBUTH010000003">
    <property type="protein sequence ID" value="MEK8049730.1"/>
    <property type="molecule type" value="Genomic_DNA"/>
</dbReference>
<feature type="signal peptide" evidence="1">
    <location>
        <begin position="1"/>
        <end position="26"/>
    </location>
</feature>
<protein>
    <submittedName>
        <fullName evidence="3">CAP domain-containing protein</fullName>
    </submittedName>
</protein>
<evidence type="ECO:0000313" key="4">
    <source>
        <dbReference type="Proteomes" id="UP001365405"/>
    </source>
</evidence>
<organism evidence="3 4">
    <name type="scientific">Pseudaquabacterium inlustre</name>
    <dbReference type="NCBI Taxonomy" id="2984192"/>
    <lineage>
        <taxon>Bacteria</taxon>
        <taxon>Pseudomonadati</taxon>
        <taxon>Pseudomonadota</taxon>
        <taxon>Betaproteobacteria</taxon>
        <taxon>Burkholderiales</taxon>
        <taxon>Sphaerotilaceae</taxon>
        <taxon>Pseudaquabacterium</taxon>
    </lineage>
</organism>
<dbReference type="Pfam" id="PF00188">
    <property type="entry name" value="CAP"/>
    <property type="match status" value="1"/>
</dbReference>
<dbReference type="PANTHER" id="PTHR31157">
    <property type="entry name" value="SCP DOMAIN-CONTAINING PROTEIN"/>
    <property type="match status" value="1"/>
</dbReference>
<accession>A0ABU9CEW1</accession>
<gene>
    <name evidence="3" type="ORF">AACH10_05745</name>
</gene>
<dbReference type="Gene3D" id="3.40.33.10">
    <property type="entry name" value="CAP"/>
    <property type="match status" value="1"/>
</dbReference>
<proteinExistence type="predicted"/>
<dbReference type="CDD" id="cd05379">
    <property type="entry name" value="CAP_bacterial"/>
    <property type="match status" value="1"/>
</dbReference>
<feature type="domain" description="SCP" evidence="2">
    <location>
        <begin position="42"/>
        <end position="161"/>
    </location>
</feature>
<dbReference type="Proteomes" id="UP001365405">
    <property type="component" value="Unassembled WGS sequence"/>
</dbReference>
<dbReference type="PANTHER" id="PTHR31157:SF1">
    <property type="entry name" value="SCP DOMAIN-CONTAINING PROTEIN"/>
    <property type="match status" value="1"/>
</dbReference>
<dbReference type="RefSeq" id="WP_341409412.1">
    <property type="nucleotide sequence ID" value="NZ_JBBUTH010000003.1"/>
</dbReference>